<organism evidence="7 8">
    <name type="scientific">Streptomyces axinellae</name>
    <dbReference type="NCBI Taxonomy" id="552788"/>
    <lineage>
        <taxon>Bacteria</taxon>
        <taxon>Bacillati</taxon>
        <taxon>Actinomycetota</taxon>
        <taxon>Actinomycetes</taxon>
        <taxon>Kitasatosporales</taxon>
        <taxon>Streptomycetaceae</taxon>
        <taxon>Streptomyces</taxon>
    </lineage>
</organism>
<dbReference type="PANTHER" id="PTHR45677">
    <property type="entry name" value="GLUTAMATE DECARBOXYLASE-RELATED"/>
    <property type="match status" value="1"/>
</dbReference>
<reference evidence="7 8" key="1">
    <citation type="journal article" date="2019" name="Int. J. Syst. Evol. Microbiol.">
        <title>The Global Catalogue of Microorganisms (GCM) 10K type strain sequencing project: providing services to taxonomists for standard genome sequencing and annotation.</title>
        <authorList>
            <consortium name="The Broad Institute Genomics Platform"/>
            <consortium name="The Broad Institute Genome Sequencing Center for Infectious Disease"/>
            <person name="Wu L."/>
            <person name="Ma J."/>
        </authorList>
    </citation>
    <scope>NUCLEOTIDE SEQUENCE [LARGE SCALE GENOMIC DNA]</scope>
    <source>
        <strain evidence="7 8">JCM 16373</strain>
    </source>
</reference>
<dbReference type="Proteomes" id="UP001501447">
    <property type="component" value="Unassembled WGS sequence"/>
</dbReference>
<protein>
    <submittedName>
        <fullName evidence="7">Aspartate aminotransferase family protein</fullName>
    </submittedName>
</protein>
<name>A0ABN3PUD3_9ACTN</name>
<comment type="cofactor">
    <cofactor evidence="1 6">
        <name>pyridoxal 5'-phosphate</name>
        <dbReference type="ChEBI" id="CHEBI:597326"/>
    </cofactor>
</comment>
<keyword evidence="8" id="KW-1185">Reference proteome</keyword>
<dbReference type="InterPro" id="IPR015421">
    <property type="entry name" value="PyrdxlP-dep_Trfase_major"/>
</dbReference>
<evidence type="ECO:0000256" key="2">
    <source>
        <dbReference type="ARBA" id="ARBA00009533"/>
    </source>
</evidence>
<comment type="similarity">
    <text evidence="2 6">Belongs to the group II decarboxylase family.</text>
</comment>
<dbReference type="PANTHER" id="PTHR45677:SF8">
    <property type="entry name" value="CYSTEINE SULFINIC ACID DECARBOXYLASE"/>
    <property type="match status" value="1"/>
</dbReference>
<evidence type="ECO:0000256" key="5">
    <source>
        <dbReference type="ARBA" id="ARBA00023239"/>
    </source>
</evidence>
<dbReference type="SUPFAM" id="SSF53383">
    <property type="entry name" value="PLP-dependent transferases"/>
    <property type="match status" value="1"/>
</dbReference>
<gene>
    <name evidence="7" type="ORF">GCM10009863_06480</name>
</gene>
<evidence type="ECO:0000313" key="8">
    <source>
        <dbReference type="Proteomes" id="UP001501447"/>
    </source>
</evidence>
<keyword evidence="5 6" id="KW-0456">Lyase</keyword>
<dbReference type="Gene3D" id="3.90.1150.10">
    <property type="entry name" value="Aspartate Aminotransferase, domain 1"/>
    <property type="match status" value="1"/>
</dbReference>
<dbReference type="GO" id="GO:0008483">
    <property type="term" value="F:transaminase activity"/>
    <property type="evidence" value="ECO:0007669"/>
    <property type="project" value="UniProtKB-KW"/>
</dbReference>
<evidence type="ECO:0000256" key="6">
    <source>
        <dbReference type="RuleBase" id="RU000382"/>
    </source>
</evidence>
<evidence type="ECO:0000313" key="7">
    <source>
        <dbReference type="EMBL" id="GAA2595927.1"/>
    </source>
</evidence>
<keyword evidence="4 6" id="KW-0663">Pyridoxal phosphate</keyword>
<evidence type="ECO:0000256" key="3">
    <source>
        <dbReference type="ARBA" id="ARBA00022793"/>
    </source>
</evidence>
<proteinExistence type="inferred from homology"/>
<dbReference type="InterPro" id="IPR002129">
    <property type="entry name" value="PyrdxlP-dep_de-COase"/>
</dbReference>
<evidence type="ECO:0000256" key="4">
    <source>
        <dbReference type="ARBA" id="ARBA00022898"/>
    </source>
</evidence>
<keyword evidence="3" id="KW-0210">Decarboxylase</keyword>
<dbReference type="InterPro" id="IPR015422">
    <property type="entry name" value="PyrdxlP-dep_Trfase_small"/>
</dbReference>
<dbReference type="Pfam" id="PF00282">
    <property type="entry name" value="Pyridoxal_deC"/>
    <property type="match status" value="1"/>
</dbReference>
<keyword evidence="7" id="KW-0032">Aminotransferase</keyword>
<keyword evidence="7" id="KW-0808">Transferase</keyword>
<dbReference type="EMBL" id="BAAARJ010000002">
    <property type="protein sequence ID" value="GAA2595927.1"/>
    <property type="molecule type" value="Genomic_DNA"/>
</dbReference>
<sequence>MCAENTAARRIMSVTQEGAGVLTAAAEEPLDPWLLGLFSLSGVQAASRTLLEFVEAEVPRRSPFTPPKAVSLELSGDEGAKLDDVLAEVCDTFVRHAVDTRHPLSMAHMVPPPLGISVLADLLIGATNQCAFIYEEAPLAATLERQVVDWLCARVGYGAGAGGMLTSGGTMSNLLAVHLARERALQEGRDLTALRIVASDQVHVSLDKAASLAGLGHDAIVRVPTDVTGRLRDGAVCRLADELASKDLHPFLFICTAGTANAGVVEPLPEFLASARSHGAWCHMDAALGGMLTLTDPVATSDWYQADSVSWDPHKTLYASYAVGSLLLRNDHESDRLRFHAEYALKRDSDQDAGDRRLEGSRRLEALKLWMCIRHLGTAGYTQILRRARERTTSFAERIHKAPGLELVTEPDTTVVCFRLVQPGLSQRDVDLLHERVQQALFHSGRLLLSTTRVGGSTVLRAVLLNPLVGLEDLDEALQHVTQETARQAALL</sequence>
<dbReference type="InterPro" id="IPR015424">
    <property type="entry name" value="PyrdxlP-dep_Trfase"/>
</dbReference>
<dbReference type="Gene3D" id="3.40.640.10">
    <property type="entry name" value="Type I PLP-dependent aspartate aminotransferase-like (Major domain)"/>
    <property type="match status" value="1"/>
</dbReference>
<comment type="caution">
    <text evidence="7">The sequence shown here is derived from an EMBL/GenBank/DDBJ whole genome shotgun (WGS) entry which is preliminary data.</text>
</comment>
<accession>A0ABN3PUD3</accession>
<evidence type="ECO:0000256" key="1">
    <source>
        <dbReference type="ARBA" id="ARBA00001933"/>
    </source>
</evidence>